<dbReference type="SUPFAM" id="SSF56235">
    <property type="entry name" value="N-terminal nucleophile aminohydrolases (Ntn hydrolases)"/>
    <property type="match status" value="1"/>
</dbReference>
<gene>
    <name evidence="7" type="ORF">BA896_022045</name>
</gene>
<dbReference type="EMBL" id="MAQB02000014">
    <property type="protein sequence ID" value="OFJ46435.1"/>
    <property type="molecule type" value="Genomic_DNA"/>
</dbReference>
<sequence>MSGLCGWLAAAGAAASGAIASGAAGGASGVAVADASSAALQNMAAPLSRFDGAPLAISVSDVGGVAVAAIDGSGHVHQQDGLQVAIWGRPVLDGSAEDVASRLACLWLSRGVAACTSLSGPFALAILDAVSGQLLLAVDRAGMHPLSYASNAQGLFFATSMDALLAHPSVRGVLDPQALYHYLYFHMVPGPATAYLGQQRLLPGEYLLMRGGKQCKGSYWQLVFQEPGARRARASFAANKQELLRLLRLAVESSLGPDSSNTGAFLSGGTDSSTLAAIMGQVTGRPARTYSIGFDVPGYDEMAYARLAASHAGSIHHERYVTPSDVLAAIPAMAAIFDQPFGNASAIPAYYCAQMAREDGVTRLLGGDGGDELFGGNERYAHQALLSQYQRLPVMLRLAIIEPLLFRQRRGKPWRLGDKARSYITQASQLLPARLDGYNLLLRHGHRTVLEESFIDSIDPGLAPGYVNGAYWQRQGQGLSQINELLALDMRFTLADNDLFKVRKACELAGVEATFPFLHDAMVAFAARLAPRDKLDGRQLRPFFKRALAQILPAAIVRKKKHGFGLPFGQWLHSHAPLREFAFDNLTQLRGRGIVRPVFIDDLQGRLLAEHPAYHGTMVWLLLMLEQWLSQHPGALGALAGGFAASATETQAVLDPTA</sequence>
<dbReference type="PANTHER" id="PTHR43284:SF1">
    <property type="entry name" value="ASPARAGINE SYNTHETASE"/>
    <property type="match status" value="1"/>
</dbReference>
<protein>
    <recommendedName>
        <fullName evidence="2">asparagine synthase (glutamine-hydrolyzing)</fullName>
        <ecNumber evidence="2">6.3.5.4</ecNumber>
    </recommendedName>
</protein>
<dbReference type="Pfam" id="PF00733">
    <property type="entry name" value="Asn_synthase"/>
    <property type="match status" value="1"/>
</dbReference>
<keyword evidence="4" id="KW-0732">Signal</keyword>
<dbReference type="GO" id="GO:0005829">
    <property type="term" value="C:cytosol"/>
    <property type="evidence" value="ECO:0007669"/>
    <property type="project" value="TreeGrafter"/>
</dbReference>
<accession>A0A1E8PJP5</accession>
<evidence type="ECO:0000256" key="2">
    <source>
        <dbReference type="ARBA" id="ARBA00012737"/>
    </source>
</evidence>
<feature type="chain" id="PRO_5009214563" description="asparagine synthase (glutamine-hydrolyzing)" evidence="4">
    <location>
        <begin position="21"/>
        <end position="658"/>
    </location>
</feature>
<comment type="catalytic activity">
    <reaction evidence="3">
        <text>L-aspartate + L-glutamine + ATP + H2O = L-asparagine + L-glutamate + AMP + diphosphate + H(+)</text>
        <dbReference type="Rhea" id="RHEA:12228"/>
        <dbReference type="ChEBI" id="CHEBI:15377"/>
        <dbReference type="ChEBI" id="CHEBI:15378"/>
        <dbReference type="ChEBI" id="CHEBI:29985"/>
        <dbReference type="ChEBI" id="CHEBI:29991"/>
        <dbReference type="ChEBI" id="CHEBI:30616"/>
        <dbReference type="ChEBI" id="CHEBI:33019"/>
        <dbReference type="ChEBI" id="CHEBI:58048"/>
        <dbReference type="ChEBI" id="CHEBI:58359"/>
        <dbReference type="ChEBI" id="CHEBI:456215"/>
        <dbReference type="EC" id="6.3.5.4"/>
    </reaction>
</comment>
<evidence type="ECO:0000313" key="8">
    <source>
        <dbReference type="Proteomes" id="UP000092634"/>
    </source>
</evidence>
<dbReference type="Pfam" id="PF13537">
    <property type="entry name" value="GATase_7"/>
    <property type="match status" value="1"/>
</dbReference>
<dbReference type="InterPro" id="IPR051786">
    <property type="entry name" value="ASN_synthetase/amidase"/>
</dbReference>
<reference evidence="7 8" key="1">
    <citation type="submission" date="2016-10" db="EMBL/GenBank/DDBJ databases">
        <title>Updated version of Genome Assembly of Janthinobacterium lividum ERGS5:01.</title>
        <authorList>
            <person name="Kumar R."/>
            <person name="Acharya V."/>
            <person name="Singh D."/>
        </authorList>
    </citation>
    <scope>NUCLEOTIDE SEQUENCE [LARGE SCALE GENOMIC DNA]</scope>
    <source>
        <strain evidence="7 8">ERGS5:01</strain>
    </source>
</reference>
<dbReference type="Gene3D" id="3.40.50.620">
    <property type="entry name" value="HUPs"/>
    <property type="match status" value="1"/>
</dbReference>
<dbReference type="PANTHER" id="PTHR43284">
    <property type="entry name" value="ASPARAGINE SYNTHETASE (GLUTAMINE-HYDROLYZING)"/>
    <property type="match status" value="1"/>
</dbReference>
<evidence type="ECO:0000259" key="5">
    <source>
        <dbReference type="Pfam" id="PF00733"/>
    </source>
</evidence>
<dbReference type="Gene3D" id="3.60.20.10">
    <property type="entry name" value="Glutamine Phosphoribosylpyrophosphate, subunit 1, domain 1"/>
    <property type="match status" value="1"/>
</dbReference>
<dbReference type="Proteomes" id="UP000092634">
    <property type="component" value="Unassembled WGS sequence"/>
</dbReference>
<dbReference type="InterPro" id="IPR029055">
    <property type="entry name" value="Ntn_hydrolases_N"/>
</dbReference>
<dbReference type="SUPFAM" id="SSF52402">
    <property type="entry name" value="Adenine nucleotide alpha hydrolases-like"/>
    <property type="match status" value="1"/>
</dbReference>
<dbReference type="GO" id="GO:0004066">
    <property type="term" value="F:asparagine synthase (glutamine-hydrolyzing) activity"/>
    <property type="evidence" value="ECO:0007669"/>
    <property type="project" value="UniProtKB-EC"/>
</dbReference>
<evidence type="ECO:0000259" key="6">
    <source>
        <dbReference type="Pfam" id="PF13537"/>
    </source>
</evidence>
<feature type="domain" description="Asparagine synthetase" evidence="5">
    <location>
        <begin position="243"/>
        <end position="630"/>
    </location>
</feature>
<dbReference type="CDD" id="cd01991">
    <property type="entry name" value="Asn_synthase_B_C"/>
    <property type="match status" value="1"/>
</dbReference>
<dbReference type="EC" id="6.3.5.4" evidence="2"/>
<dbReference type="AlphaFoldDB" id="A0A1E8PJP5"/>
<evidence type="ECO:0000256" key="1">
    <source>
        <dbReference type="ARBA" id="ARBA00005187"/>
    </source>
</evidence>
<dbReference type="InterPro" id="IPR017932">
    <property type="entry name" value="GATase_2_dom"/>
</dbReference>
<name>A0A1E8PJP5_9BURK</name>
<feature type="signal peptide" evidence="4">
    <location>
        <begin position="1"/>
        <end position="20"/>
    </location>
</feature>
<evidence type="ECO:0000256" key="4">
    <source>
        <dbReference type="SAM" id="SignalP"/>
    </source>
</evidence>
<evidence type="ECO:0000256" key="3">
    <source>
        <dbReference type="ARBA" id="ARBA00048741"/>
    </source>
</evidence>
<feature type="domain" description="Glutamine amidotransferase type-2" evidence="6">
    <location>
        <begin position="109"/>
        <end position="166"/>
    </location>
</feature>
<evidence type="ECO:0000313" key="7">
    <source>
        <dbReference type="EMBL" id="OFJ46435.1"/>
    </source>
</evidence>
<dbReference type="GO" id="GO:0006529">
    <property type="term" value="P:asparagine biosynthetic process"/>
    <property type="evidence" value="ECO:0007669"/>
    <property type="project" value="InterPro"/>
</dbReference>
<comment type="caution">
    <text evidence="7">The sequence shown here is derived from an EMBL/GenBank/DDBJ whole genome shotgun (WGS) entry which is preliminary data.</text>
</comment>
<dbReference type="InterPro" id="IPR014729">
    <property type="entry name" value="Rossmann-like_a/b/a_fold"/>
</dbReference>
<organism evidence="7 8">
    <name type="scientific">Janthinobacterium lividum</name>
    <dbReference type="NCBI Taxonomy" id="29581"/>
    <lineage>
        <taxon>Bacteria</taxon>
        <taxon>Pseudomonadati</taxon>
        <taxon>Pseudomonadota</taxon>
        <taxon>Betaproteobacteria</taxon>
        <taxon>Burkholderiales</taxon>
        <taxon>Oxalobacteraceae</taxon>
        <taxon>Janthinobacterium</taxon>
    </lineage>
</organism>
<proteinExistence type="predicted"/>
<comment type="pathway">
    <text evidence="1">Amino-acid biosynthesis; L-asparagine biosynthesis; L-asparagine from L-aspartate (L-Gln route): step 1/1.</text>
</comment>
<dbReference type="InterPro" id="IPR001962">
    <property type="entry name" value="Asn_synthase"/>
</dbReference>